<dbReference type="Proteomes" id="UP000324222">
    <property type="component" value="Unassembled WGS sequence"/>
</dbReference>
<organism evidence="2 3">
    <name type="scientific">Portunus trituberculatus</name>
    <name type="common">Swimming crab</name>
    <name type="synonym">Neptunus trituberculatus</name>
    <dbReference type="NCBI Taxonomy" id="210409"/>
    <lineage>
        <taxon>Eukaryota</taxon>
        <taxon>Metazoa</taxon>
        <taxon>Ecdysozoa</taxon>
        <taxon>Arthropoda</taxon>
        <taxon>Crustacea</taxon>
        <taxon>Multicrustacea</taxon>
        <taxon>Malacostraca</taxon>
        <taxon>Eumalacostraca</taxon>
        <taxon>Eucarida</taxon>
        <taxon>Decapoda</taxon>
        <taxon>Pleocyemata</taxon>
        <taxon>Brachyura</taxon>
        <taxon>Eubrachyura</taxon>
        <taxon>Portunoidea</taxon>
        <taxon>Portunidae</taxon>
        <taxon>Portuninae</taxon>
        <taxon>Portunus</taxon>
    </lineage>
</organism>
<evidence type="ECO:0000313" key="2">
    <source>
        <dbReference type="EMBL" id="MPC88603.1"/>
    </source>
</evidence>
<proteinExistence type="predicted"/>
<keyword evidence="3" id="KW-1185">Reference proteome</keyword>
<feature type="compositionally biased region" description="Basic and acidic residues" evidence="1">
    <location>
        <begin position="36"/>
        <end position="48"/>
    </location>
</feature>
<accession>A0A5B7J2A0</accession>
<feature type="region of interest" description="Disordered" evidence="1">
    <location>
        <begin position="28"/>
        <end position="48"/>
    </location>
</feature>
<evidence type="ECO:0000313" key="3">
    <source>
        <dbReference type="Proteomes" id="UP000324222"/>
    </source>
</evidence>
<gene>
    <name evidence="2" type="ORF">E2C01_083518</name>
</gene>
<sequence>MRWKDLRWRCEEREQQEIHRTAMTGENSCVAPTTDTETHTRQTNRQMDRHRQGEALCSGERRLTTRRKSHGIPLPATLIWSPRQLQRRKGKTRPDLHSTALHFHTMEKEDFPSTPRHHTKLHNHNVTRTAASKEPLPPTYIVLTTSQGKGCVMKHNCTHTLLPTNPHQHTRT</sequence>
<evidence type="ECO:0000256" key="1">
    <source>
        <dbReference type="SAM" id="MobiDB-lite"/>
    </source>
</evidence>
<reference evidence="2 3" key="1">
    <citation type="submission" date="2019-05" db="EMBL/GenBank/DDBJ databases">
        <title>Another draft genome of Portunus trituberculatus and its Hox gene families provides insights of decapod evolution.</title>
        <authorList>
            <person name="Jeong J.-H."/>
            <person name="Song I."/>
            <person name="Kim S."/>
            <person name="Choi T."/>
            <person name="Kim D."/>
            <person name="Ryu S."/>
            <person name="Kim W."/>
        </authorList>
    </citation>
    <scope>NUCLEOTIDE SEQUENCE [LARGE SCALE GENOMIC DNA]</scope>
    <source>
        <tissue evidence="2">Muscle</tissue>
    </source>
</reference>
<comment type="caution">
    <text evidence="2">The sequence shown here is derived from an EMBL/GenBank/DDBJ whole genome shotgun (WGS) entry which is preliminary data.</text>
</comment>
<dbReference type="EMBL" id="VSRR010078294">
    <property type="protein sequence ID" value="MPC88603.1"/>
    <property type="molecule type" value="Genomic_DNA"/>
</dbReference>
<protein>
    <submittedName>
        <fullName evidence="2">Uncharacterized protein</fullName>
    </submittedName>
</protein>
<name>A0A5B7J2A0_PORTR</name>
<dbReference type="AlphaFoldDB" id="A0A5B7J2A0"/>